<evidence type="ECO:0000256" key="3">
    <source>
        <dbReference type="ARBA" id="ARBA00022989"/>
    </source>
</evidence>
<dbReference type="EMBL" id="WXXP01000037">
    <property type="protein sequence ID" value="NEK54711.1"/>
    <property type="molecule type" value="Genomic_DNA"/>
</dbReference>
<evidence type="ECO:0000256" key="2">
    <source>
        <dbReference type="ARBA" id="ARBA00022692"/>
    </source>
</evidence>
<keyword evidence="3" id="KW-1133">Transmembrane helix</keyword>
<dbReference type="SUPFAM" id="SSF54427">
    <property type="entry name" value="NTF2-like"/>
    <property type="match status" value="1"/>
</dbReference>
<protein>
    <submittedName>
        <fullName evidence="5">Type IV secretion system protein</fullName>
    </submittedName>
</protein>
<gene>
    <name evidence="5" type="ORF">GUK36_35870</name>
</gene>
<comment type="caution">
    <text evidence="5">The sequence shown here is derived from an EMBL/GenBank/DDBJ whole genome shotgun (WGS) entry which is preliminary data.</text>
</comment>
<dbReference type="Pfam" id="PF04335">
    <property type="entry name" value="VirB8"/>
    <property type="match status" value="1"/>
</dbReference>
<comment type="subcellular location">
    <subcellularLocation>
        <location evidence="1">Cell membrane</location>
        <topology evidence="1">Single-pass membrane protein</topology>
    </subcellularLocation>
</comment>
<keyword evidence="4" id="KW-0472">Membrane</keyword>
<proteinExistence type="predicted"/>
<dbReference type="InterPro" id="IPR032710">
    <property type="entry name" value="NTF2-like_dom_sf"/>
</dbReference>
<dbReference type="CDD" id="cd16424">
    <property type="entry name" value="VirB8"/>
    <property type="match status" value="1"/>
</dbReference>
<dbReference type="AlphaFoldDB" id="A0A6P0DSQ6"/>
<keyword evidence="2" id="KW-0812">Transmembrane</keyword>
<dbReference type="InterPro" id="IPR007430">
    <property type="entry name" value="VirB8"/>
</dbReference>
<name>A0A6P0DSQ6_RHILE</name>
<evidence type="ECO:0000313" key="6">
    <source>
        <dbReference type="Proteomes" id="UP000471409"/>
    </source>
</evidence>
<accession>A0A6P0DSQ6</accession>
<organism evidence="5 6">
    <name type="scientific">Rhizobium leguminosarum</name>
    <dbReference type="NCBI Taxonomy" id="384"/>
    <lineage>
        <taxon>Bacteria</taxon>
        <taxon>Pseudomonadati</taxon>
        <taxon>Pseudomonadota</taxon>
        <taxon>Alphaproteobacteria</taxon>
        <taxon>Hyphomicrobiales</taxon>
        <taxon>Rhizobiaceae</taxon>
        <taxon>Rhizobium/Agrobacterium group</taxon>
        <taxon>Rhizobium</taxon>
    </lineage>
</organism>
<reference evidence="5 6" key="1">
    <citation type="submission" date="2020-01" db="EMBL/GenBank/DDBJ databases">
        <title>Rhizobium genotypes associated with high levels of biological nitrogen fixation by grain legumes in a temperate-maritime cropping system.</title>
        <authorList>
            <person name="Maluk M."/>
            <person name="Francesc Ferrando Molina F."/>
            <person name="Lopez Del Egido L."/>
            <person name="Lafos M."/>
            <person name="Langarica-Fuentes A."/>
            <person name="Gebre Yohannes G."/>
            <person name="Young M.W."/>
            <person name="Martin P."/>
            <person name="Gantlett R."/>
            <person name="Kenicer G."/>
            <person name="Hawes C."/>
            <person name="Begg G.S."/>
            <person name="Quilliam R.S."/>
            <person name="Squire G.R."/>
            <person name="Poole P.S."/>
            <person name="Young P.W."/>
            <person name="Iannetta P.M."/>
            <person name="James E.K."/>
        </authorList>
    </citation>
    <scope>NUCLEOTIDE SEQUENCE [LARGE SCALE GENOMIC DNA]</scope>
    <source>
        <strain evidence="5 6">JHI944</strain>
    </source>
</reference>
<evidence type="ECO:0000256" key="4">
    <source>
        <dbReference type="ARBA" id="ARBA00023136"/>
    </source>
</evidence>
<evidence type="ECO:0000256" key="1">
    <source>
        <dbReference type="ARBA" id="ARBA00004162"/>
    </source>
</evidence>
<dbReference type="Gene3D" id="3.10.450.230">
    <property type="entry name" value="VirB8 protein"/>
    <property type="match status" value="1"/>
</dbReference>
<evidence type="ECO:0000313" key="5">
    <source>
        <dbReference type="EMBL" id="NEK54711.1"/>
    </source>
</evidence>
<dbReference type="GO" id="GO:0005886">
    <property type="term" value="C:plasma membrane"/>
    <property type="evidence" value="ECO:0007669"/>
    <property type="project" value="UniProtKB-SubCell"/>
</dbReference>
<dbReference type="Proteomes" id="UP000471409">
    <property type="component" value="Unassembled WGS sequence"/>
</dbReference>
<sequence>MRQGRSTLSSFKHFKSIGVDMAKTNIQNAYEEEIFFTLRQQRNNWAKVAVGSIGAALLSLGCLLAILPLKDTKAFVVMVDKTTGQAEKLVQVRPASLDQQDAVAQAELVSYVVDRETYDQADNSTRILDVMARSKDNAAETLAQLWTSNSPQYPPTIYGTGVRVRVTVKSVTIDPVSHRNAPQLARVRITKIREEKGRETAERSFEVTVGYSFQPKDDAKLGEVWKNPLGFIVLSYRTDAETNG</sequence>